<dbReference type="Gene3D" id="3.60.15.10">
    <property type="entry name" value="Ribonuclease Z/Hydroxyacylglutathione hydrolase-like"/>
    <property type="match status" value="1"/>
</dbReference>
<sequence>MKILFLGCSGGRRITFRQKRASGGFLINHESTWIHVDPGPGAFIRLIQIGYDPMQTNVFVLSHRHMDHSADINTLVEAKTMGGWNPGGLLFAPLDALEGEDPVVFRYHRRQLERIGIIEEGFEEEIGSVKVRAAMRHTHHRVDTFGLIFEADGFSLGYITDGLFEERMLDAYSGCDALIINTTFRERRDLEHLCVDDAIALISQIKPSLGILNHFGAEIVFWGLDKAASHVEEKTGIKTIAAREFTEVNFAQSFEINRLKLVNPIGIAYKSR</sequence>
<keyword evidence="3" id="KW-1185">Reference proteome</keyword>
<dbReference type="AlphaFoldDB" id="A0A0S3QW11"/>
<dbReference type="Proteomes" id="UP000063234">
    <property type="component" value="Chromosome"/>
</dbReference>
<evidence type="ECO:0000313" key="2">
    <source>
        <dbReference type="EMBL" id="BAT72502.1"/>
    </source>
</evidence>
<evidence type="ECO:0000259" key="1">
    <source>
        <dbReference type="Pfam" id="PF12706"/>
    </source>
</evidence>
<dbReference type="OrthoDB" id="9800940at2"/>
<feature type="domain" description="Metallo-beta-lactamase" evidence="1">
    <location>
        <begin position="32"/>
        <end position="215"/>
    </location>
</feature>
<organism evidence="2 3">
    <name type="scientific">Thermosulfidibacter takaii (strain DSM 17441 / JCM 13301 / NBRC 103674 / ABI70S6)</name>
    <dbReference type="NCBI Taxonomy" id="1298851"/>
    <lineage>
        <taxon>Bacteria</taxon>
        <taxon>Pseudomonadati</taxon>
        <taxon>Thermosulfidibacterota</taxon>
        <taxon>Thermosulfidibacteria</taxon>
        <taxon>Thermosulfidibacterales</taxon>
        <taxon>Thermosulfidibacteraceae</taxon>
    </lineage>
</organism>
<dbReference type="KEGG" id="ttk:TST_1718"/>
<protein>
    <submittedName>
        <fullName evidence="2">Metallo-beta-lactamase family protein</fullName>
    </submittedName>
</protein>
<dbReference type="Pfam" id="PF12706">
    <property type="entry name" value="Lactamase_B_2"/>
    <property type="match status" value="1"/>
</dbReference>
<proteinExistence type="predicted"/>
<dbReference type="InterPro" id="IPR036866">
    <property type="entry name" value="RibonucZ/Hydroxyglut_hydro"/>
</dbReference>
<dbReference type="PANTHER" id="PTHR42663">
    <property type="entry name" value="HYDROLASE C777.06C-RELATED-RELATED"/>
    <property type="match status" value="1"/>
</dbReference>
<gene>
    <name evidence="2" type="ORF">TST_1718</name>
</gene>
<dbReference type="InterPro" id="IPR001279">
    <property type="entry name" value="Metallo-B-lactamas"/>
</dbReference>
<dbReference type="SUPFAM" id="SSF56281">
    <property type="entry name" value="Metallo-hydrolase/oxidoreductase"/>
    <property type="match status" value="1"/>
</dbReference>
<reference evidence="3" key="1">
    <citation type="journal article" date="2018" name="Science">
        <title>A primordial and reversible TCA cycle in a facultatively chemolithoautotrophic thermophile.</title>
        <authorList>
            <person name="Nunoura T."/>
            <person name="Chikaraishi Y."/>
            <person name="Izaki R."/>
            <person name="Suwa T."/>
            <person name="Sato T."/>
            <person name="Harada T."/>
            <person name="Mori K."/>
            <person name="Kato Y."/>
            <person name="Miyazaki M."/>
            <person name="Shimamura S."/>
            <person name="Yanagawa K."/>
            <person name="Shuto A."/>
            <person name="Ohkouchi N."/>
            <person name="Fujita N."/>
            <person name="Takaki Y."/>
            <person name="Atomi H."/>
            <person name="Takai K."/>
        </authorList>
    </citation>
    <scope>NUCLEOTIDE SEQUENCE [LARGE SCALE GENOMIC DNA]</scope>
    <source>
        <strain evidence="3">DSM 17441 / JCM 13301 / NBRC 103674 / ABI70S6</strain>
    </source>
</reference>
<dbReference type="PANTHER" id="PTHR42663:SF6">
    <property type="entry name" value="HYDROLASE C777.06C-RELATED"/>
    <property type="match status" value="1"/>
</dbReference>
<dbReference type="RefSeq" id="WP_068550668.1">
    <property type="nucleotide sequence ID" value="NZ_AP013035.1"/>
</dbReference>
<dbReference type="EMBL" id="AP013035">
    <property type="protein sequence ID" value="BAT72502.1"/>
    <property type="molecule type" value="Genomic_DNA"/>
</dbReference>
<name>A0A0S3QW11_THET7</name>
<dbReference type="STRING" id="1298851.TST_1718"/>
<evidence type="ECO:0000313" key="3">
    <source>
        <dbReference type="Proteomes" id="UP000063234"/>
    </source>
</evidence>
<dbReference type="CDD" id="cd07741">
    <property type="entry name" value="metallo-hydrolase-like_MBL-fold"/>
    <property type="match status" value="1"/>
</dbReference>
<accession>A0A0S3QW11</accession>